<dbReference type="PRINTS" id="PR00087">
    <property type="entry name" value="LIPOXYGENASE"/>
</dbReference>
<evidence type="ECO:0000256" key="1">
    <source>
        <dbReference type="ARBA" id="ARBA00001962"/>
    </source>
</evidence>
<dbReference type="GO" id="GO:0016702">
    <property type="term" value="F:oxidoreductase activity, acting on single donors with incorporation of molecular oxygen, incorporation of two atoms of oxygen"/>
    <property type="evidence" value="ECO:0007669"/>
    <property type="project" value="InterPro"/>
</dbReference>
<proteinExistence type="predicted"/>
<dbReference type="InterPro" id="IPR020833">
    <property type="entry name" value="LipOase_Fe_BS"/>
</dbReference>
<keyword evidence="3" id="KW-0560">Oxidoreductase</keyword>
<organism evidence="6 7">
    <name type="scientific">Photobacterium marinum</name>
    <dbReference type="NCBI Taxonomy" id="1056511"/>
    <lineage>
        <taxon>Bacteria</taxon>
        <taxon>Pseudomonadati</taxon>
        <taxon>Pseudomonadota</taxon>
        <taxon>Gammaproteobacteria</taxon>
        <taxon>Vibrionales</taxon>
        <taxon>Vibrionaceae</taxon>
        <taxon>Photobacterium</taxon>
    </lineage>
</organism>
<comment type="cofactor">
    <cofactor evidence="1">
        <name>Fe cation</name>
        <dbReference type="ChEBI" id="CHEBI:24875"/>
    </cofactor>
</comment>
<dbReference type="Gene3D" id="1.20.245.10">
    <property type="entry name" value="Lipoxygenase-1, Domain 5"/>
    <property type="match status" value="1"/>
</dbReference>
<gene>
    <name evidence="6" type="ORF">C942_04928</name>
</gene>
<dbReference type="PROSITE" id="PS00711">
    <property type="entry name" value="LIPOXYGENASE_1"/>
    <property type="match status" value="1"/>
</dbReference>
<dbReference type="Proteomes" id="UP000011134">
    <property type="component" value="Unassembled WGS sequence"/>
</dbReference>
<dbReference type="PATRIC" id="fig|1056511.3.peg.1742"/>
<dbReference type="OrthoDB" id="5912511at2"/>
<keyword evidence="7" id="KW-1185">Reference proteome</keyword>
<evidence type="ECO:0000313" key="7">
    <source>
        <dbReference type="Proteomes" id="UP000011134"/>
    </source>
</evidence>
<dbReference type="SUPFAM" id="SSF48484">
    <property type="entry name" value="Lipoxigenase"/>
    <property type="match status" value="1"/>
</dbReference>
<dbReference type="InterPro" id="IPR000907">
    <property type="entry name" value="LipOase"/>
</dbReference>
<accession>L8JBT8</accession>
<dbReference type="GO" id="GO:0046872">
    <property type="term" value="F:metal ion binding"/>
    <property type="evidence" value="ECO:0007669"/>
    <property type="project" value="UniProtKB-KW"/>
</dbReference>
<keyword evidence="2" id="KW-0479">Metal-binding</keyword>
<dbReference type="EMBL" id="AMZO01000009">
    <property type="protein sequence ID" value="ELR66266.1"/>
    <property type="molecule type" value="Genomic_DNA"/>
</dbReference>
<dbReference type="InterPro" id="IPR036226">
    <property type="entry name" value="LipOase_C_sf"/>
</dbReference>
<protein>
    <submittedName>
        <fullName evidence="6">Arachidonate 15-lipoxygenase</fullName>
    </submittedName>
</protein>
<dbReference type="PANTHER" id="PTHR11771">
    <property type="entry name" value="LIPOXYGENASE"/>
    <property type="match status" value="1"/>
</dbReference>
<evidence type="ECO:0000256" key="2">
    <source>
        <dbReference type="ARBA" id="ARBA00022723"/>
    </source>
</evidence>
<dbReference type="Pfam" id="PF00305">
    <property type="entry name" value="Lipoxygenase"/>
    <property type="match status" value="1"/>
</dbReference>
<reference evidence="6 7" key="1">
    <citation type="submission" date="2012-12" db="EMBL/GenBank/DDBJ databases">
        <title>Genome Assembly of Photobacterium sp. AK15.</title>
        <authorList>
            <person name="Khatri I."/>
            <person name="Vaidya B."/>
            <person name="Srinivas T.N.R."/>
            <person name="Subramanian S."/>
            <person name="Pinnaka A."/>
        </authorList>
    </citation>
    <scope>NUCLEOTIDE SEQUENCE [LARGE SCALE GENOMIC DNA]</scope>
    <source>
        <strain evidence="6 7">AK15</strain>
    </source>
</reference>
<evidence type="ECO:0000259" key="5">
    <source>
        <dbReference type="PROSITE" id="PS51393"/>
    </source>
</evidence>
<comment type="caution">
    <text evidence="6">The sequence shown here is derived from an EMBL/GenBank/DDBJ whole genome shotgun (WGS) entry which is preliminary data.</text>
</comment>
<sequence>MFNLFPRRNPTLPQDDSKLEQFKRKIQLKFTQEHYEWDTENPNVGPVPIVKKLPKEALPTLTWAVKVAEVLIPVVENLIANVKDATELIDIKDGFREISDAIEHINPGQQLALITNSSLMLKSLINMFQRLVQQEVREHRDEAGLQAYKDLFKKLPLPAVAEVFQQNDCFARFRVAGQNPMLIKGITAIPANFPVTEQGYQNVMGSDDSLDQAIADKRLYLLDYHELEQLSEHSQRPDKKVFAPMALFAIPKGKQSLTPVAIQDGQDPTSSAIFYAVEDNSGTPEYWQWQAAMTMVQVADGNYHELFVHLARTHLVIEAFTISTNRCLAETHPVNILLLPHFEGTLFINNSAANSLIAPDGPIDNIFGGKIQATQQAAGTDRLNIDFYQYMLPNDLASRNVDNKDYLPDYPYRDDAILVWDAIRNWTQSYIEIYYKADDDIVNDYELTAWTESLMTEGAISGFKPITTREQLANVLTMVIFTASAQHAAVNFPQRTLMSFAPAVTGAFWAETPSDIHSEEEWGKALPPLKQSLQQLSVLEVLGGVYYRQLGEYKTNEFPYLNWFEDPDITKDGGPLDQFRQALSDIEEEINIRNQNREGYSYLLPSKIPVSINI</sequence>
<evidence type="ECO:0000313" key="6">
    <source>
        <dbReference type="EMBL" id="ELR66266.1"/>
    </source>
</evidence>
<dbReference type="AlphaFoldDB" id="L8JBT8"/>
<dbReference type="RefSeq" id="WP_007464624.1">
    <property type="nucleotide sequence ID" value="NZ_AMZO01000009.1"/>
</dbReference>
<evidence type="ECO:0000256" key="3">
    <source>
        <dbReference type="ARBA" id="ARBA00023002"/>
    </source>
</evidence>
<keyword evidence="4" id="KW-0408">Iron</keyword>
<dbReference type="GO" id="GO:0034440">
    <property type="term" value="P:lipid oxidation"/>
    <property type="evidence" value="ECO:0007669"/>
    <property type="project" value="InterPro"/>
</dbReference>
<dbReference type="PROSITE" id="PS51393">
    <property type="entry name" value="LIPOXYGENASE_3"/>
    <property type="match status" value="1"/>
</dbReference>
<name>L8JBT8_9GAMM</name>
<dbReference type="Gene3D" id="3.10.450.60">
    <property type="match status" value="1"/>
</dbReference>
<evidence type="ECO:0000256" key="4">
    <source>
        <dbReference type="ARBA" id="ARBA00023004"/>
    </source>
</evidence>
<dbReference type="InterPro" id="IPR013819">
    <property type="entry name" value="LipOase_C"/>
</dbReference>
<feature type="domain" description="Lipoxygenase" evidence="5">
    <location>
        <begin position="10"/>
        <end position="614"/>
    </location>
</feature>